<dbReference type="Gene3D" id="3.30.450.180">
    <property type="match status" value="1"/>
</dbReference>
<name>E3JBN5_PSEI1</name>
<dbReference type="RefSeq" id="WP_013424173.1">
    <property type="nucleotide sequence ID" value="NC_014666.1"/>
</dbReference>
<dbReference type="GO" id="GO:0003677">
    <property type="term" value="F:DNA binding"/>
    <property type="evidence" value="ECO:0007669"/>
    <property type="project" value="InterPro"/>
</dbReference>
<dbReference type="InterPro" id="IPR001387">
    <property type="entry name" value="Cro/C1-type_HTH"/>
</dbReference>
<feature type="region of interest" description="Disordered" evidence="1">
    <location>
        <begin position="1"/>
        <end position="37"/>
    </location>
</feature>
<dbReference type="PANTHER" id="PTHR35010">
    <property type="entry name" value="BLL4672 PROTEIN-RELATED"/>
    <property type="match status" value="1"/>
</dbReference>
<dbReference type="InterPro" id="IPR010982">
    <property type="entry name" value="Lambda_DNA-bd_dom_sf"/>
</dbReference>
<protein>
    <submittedName>
        <fullName evidence="3">Helix-turn-helix domain protein</fullName>
    </submittedName>
</protein>
<dbReference type="HOGENOM" id="CLU_057862_2_1_11"/>
<evidence type="ECO:0000259" key="2">
    <source>
        <dbReference type="SMART" id="SM00530"/>
    </source>
</evidence>
<sequence length="328" mass="36365">MTTIEPDLGTPDLGTPDLGVQRPAGPPAHRTAGGERRAELASFLRSRRERITPQDVGMPGGARRRTPGLRREEVAQLAGVGVTWYTWLEQGRPINASAQVLGAVARTLRLDEAECEHLYRLAEVTQPAVAVAERDTAPSDLRAILEGLEPMPAALVNHRSDVLGWNQTYAAMFPDLVYGPPALRNSFWFMFVTQRGRETLVNLDEQAHRAVAVFRYRYTQHLGDPEWREFVDRLSDASPLFARMWATHDVAPPGPCDKRFRLPEVGEVALRTTNLDVADMPGVRLVVYNAVDEVSRERIVRLHGRPRLVAVRGEDVTESGARATLAAG</sequence>
<dbReference type="EMBL" id="CP002299">
    <property type="protein sequence ID" value="ADP81055.1"/>
    <property type="molecule type" value="Genomic_DNA"/>
</dbReference>
<evidence type="ECO:0000313" key="4">
    <source>
        <dbReference type="Proteomes" id="UP000002484"/>
    </source>
</evidence>
<dbReference type="SMART" id="SM00530">
    <property type="entry name" value="HTH_XRE"/>
    <property type="match status" value="1"/>
</dbReference>
<dbReference type="Gene3D" id="1.10.260.40">
    <property type="entry name" value="lambda repressor-like DNA-binding domains"/>
    <property type="match status" value="1"/>
</dbReference>
<organism evidence="3 4">
    <name type="scientific">Pseudofrankia inefficax (strain DSM 45817 / CECT 9037 / DDB 130130 / EuI1c)</name>
    <name type="common">Frankia inefficax</name>
    <dbReference type="NCBI Taxonomy" id="298654"/>
    <lineage>
        <taxon>Bacteria</taxon>
        <taxon>Bacillati</taxon>
        <taxon>Actinomycetota</taxon>
        <taxon>Actinomycetes</taxon>
        <taxon>Frankiales</taxon>
        <taxon>Frankiaceae</taxon>
        <taxon>Pseudofrankia</taxon>
    </lineage>
</organism>
<keyword evidence="4" id="KW-1185">Reference proteome</keyword>
<gene>
    <name evidence="3" type="ordered locus">FraEuI1c_3030</name>
</gene>
<dbReference type="Pfam" id="PF13560">
    <property type="entry name" value="HTH_31"/>
    <property type="match status" value="1"/>
</dbReference>
<dbReference type="KEGG" id="fri:FraEuI1c_3030"/>
<dbReference type="Pfam" id="PF17765">
    <property type="entry name" value="MLTR_LBD"/>
    <property type="match status" value="1"/>
</dbReference>
<dbReference type="PANTHER" id="PTHR35010:SF2">
    <property type="entry name" value="BLL4672 PROTEIN"/>
    <property type="match status" value="1"/>
</dbReference>
<evidence type="ECO:0000256" key="1">
    <source>
        <dbReference type="SAM" id="MobiDB-lite"/>
    </source>
</evidence>
<dbReference type="SUPFAM" id="SSF47413">
    <property type="entry name" value="lambda repressor-like DNA-binding domains"/>
    <property type="match status" value="1"/>
</dbReference>
<dbReference type="STRING" id="298654.FraEuI1c_3030"/>
<evidence type="ECO:0000313" key="3">
    <source>
        <dbReference type="EMBL" id="ADP81055.1"/>
    </source>
</evidence>
<dbReference type="Proteomes" id="UP000002484">
    <property type="component" value="Chromosome"/>
</dbReference>
<reference evidence="3 4" key="1">
    <citation type="submission" date="2010-10" db="EMBL/GenBank/DDBJ databases">
        <title>Complete sequence of Frankia sp. EuI1c.</title>
        <authorList>
            <consortium name="US DOE Joint Genome Institute"/>
            <person name="Lucas S."/>
            <person name="Copeland A."/>
            <person name="Lapidus A."/>
            <person name="Cheng J.-F."/>
            <person name="Bruce D."/>
            <person name="Goodwin L."/>
            <person name="Pitluck S."/>
            <person name="Chertkov O."/>
            <person name="Detter J.C."/>
            <person name="Han C."/>
            <person name="Tapia R."/>
            <person name="Land M."/>
            <person name="Hauser L."/>
            <person name="Jeffries C."/>
            <person name="Kyrpides N."/>
            <person name="Ivanova N."/>
            <person name="Mikhailova N."/>
            <person name="Beauchemin N."/>
            <person name="Sen A."/>
            <person name="Sur S.A."/>
            <person name="Gtari M."/>
            <person name="Wall L."/>
            <person name="Tisa L."/>
            <person name="Woyke T."/>
        </authorList>
    </citation>
    <scope>NUCLEOTIDE SEQUENCE [LARGE SCALE GENOMIC DNA]</scope>
    <source>
        <strain evidence="4">DSM 45817 / CECT 9037 / EuI1c</strain>
    </source>
</reference>
<accession>E3JBN5</accession>
<dbReference type="InterPro" id="IPR041413">
    <property type="entry name" value="MLTR_LBD"/>
</dbReference>
<dbReference type="CDD" id="cd00093">
    <property type="entry name" value="HTH_XRE"/>
    <property type="match status" value="1"/>
</dbReference>
<dbReference type="eggNOG" id="COG1396">
    <property type="taxonomic scope" value="Bacteria"/>
</dbReference>
<feature type="domain" description="HTH cro/C1-type" evidence="2">
    <location>
        <begin position="43"/>
        <end position="115"/>
    </location>
</feature>
<proteinExistence type="predicted"/>
<dbReference type="InParanoid" id="E3JBN5"/>
<dbReference type="AlphaFoldDB" id="E3JBN5"/>